<reference evidence="14" key="1">
    <citation type="journal article" date="2023" name="Science">
        <title>Elucidation of the pathway for biosynthesis of saponin adjuvants from the soapbark tree.</title>
        <authorList>
            <person name="Reed J."/>
            <person name="Orme A."/>
            <person name="El-Demerdash A."/>
            <person name="Owen C."/>
            <person name="Martin L.B.B."/>
            <person name="Misra R.C."/>
            <person name="Kikuchi S."/>
            <person name="Rejzek M."/>
            <person name="Martin A.C."/>
            <person name="Harkess A."/>
            <person name="Leebens-Mack J."/>
            <person name="Louveau T."/>
            <person name="Stephenson M.J."/>
            <person name="Osbourn A."/>
        </authorList>
    </citation>
    <scope>NUCLEOTIDE SEQUENCE</scope>
    <source>
        <strain evidence="14">S10</strain>
    </source>
</reference>
<keyword evidence="4 11" id="KW-0813">Transport</keyword>
<keyword evidence="9 11" id="KW-0408">Iron</keyword>
<dbReference type="InterPro" id="IPR012675">
    <property type="entry name" value="Beta-grasp_dom_sf"/>
</dbReference>
<keyword evidence="5 11" id="KW-0150">Chloroplast</keyword>
<dbReference type="PROSITE" id="PS00197">
    <property type="entry name" value="2FE2S_FER_1"/>
    <property type="match status" value="1"/>
</dbReference>
<keyword evidence="11" id="KW-0934">Plastid</keyword>
<dbReference type="GO" id="GO:0009507">
    <property type="term" value="C:chloroplast"/>
    <property type="evidence" value="ECO:0007669"/>
    <property type="project" value="UniProtKB-SubCell"/>
</dbReference>
<evidence type="ECO:0000256" key="6">
    <source>
        <dbReference type="ARBA" id="ARBA00022714"/>
    </source>
</evidence>
<dbReference type="GO" id="GO:0051537">
    <property type="term" value="F:2 iron, 2 sulfur cluster binding"/>
    <property type="evidence" value="ECO:0007669"/>
    <property type="project" value="UniProtKB-KW"/>
</dbReference>
<feature type="signal peptide" evidence="12">
    <location>
        <begin position="1"/>
        <end position="28"/>
    </location>
</feature>
<evidence type="ECO:0000256" key="2">
    <source>
        <dbReference type="ARBA" id="ARBA00004229"/>
    </source>
</evidence>
<proteinExistence type="inferred from homology"/>
<evidence type="ECO:0000256" key="8">
    <source>
        <dbReference type="ARBA" id="ARBA00022982"/>
    </source>
</evidence>
<evidence type="ECO:0000259" key="13">
    <source>
        <dbReference type="PROSITE" id="PS51085"/>
    </source>
</evidence>
<dbReference type="Gene3D" id="3.10.20.30">
    <property type="match status" value="1"/>
</dbReference>
<sequence length="208" mass="22352">MNYIKCNWTANLYFIIRVRLLTLAGTQSQPSLDFPLPISLIARVAVRKSLQHPCIKMSIVNMSTVRLAPLFGSAPSSKPCALIKSPSSLGSVKSVSKVFGLKSSPFKVSAMAVYKVKLIGPDGAETEFEAPDDTYILDSAENAGLELPYSCRAGACSTCAGQLVAGAVDQSDGSFLDENQMEKGYVLTCVSYPTSDCVIHTHKEGDLY</sequence>
<dbReference type="SUPFAM" id="SSF54292">
    <property type="entry name" value="2Fe-2S ferredoxin-like"/>
    <property type="match status" value="1"/>
</dbReference>
<dbReference type="InterPro" id="IPR001041">
    <property type="entry name" value="2Fe-2S_ferredoxin-type"/>
</dbReference>
<protein>
    <recommendedName>
        <fullName evidence="11">Ferredoxin</fullName>
    </recommendedName>
</protein>
<evidence type="ECO:0000256" key="11">
    <source>
        <dbReference type="RuleBase" id="RU364001"/>
    </source>
</evidence>
<accession>A0AAD7VGE0</accession>
<evidence type="ECO:0000256" key="9">
    <source>
        <dbReference type="ARBA" id="ARBA00023004"/>
    </source>
</evidence>
<dbReference type="FunFam" id="3.10.20.30:FF:000014">
    <property type="entry name" value="Ferredoxin"/>
    <property type="match status" value="1"/>
</dbReference>
<name>A0AAD7VGE0_QUISA</name>
<dbReference type="PANTHER" id="PTHR43112:SF30">
    <property type="entry name" value="FERREDOXIN-3, CHLOROPLASTIC"/>
    <property type="match status" value="1"/>
</dbReference>
<comment type="caution">
    <text evidence="14">The sequence shown here is derived from an EMBL/GenBank/DDBJ whole genome shotgun (WGS) entry which is preliminary data.</text>
</comment>
<gene>
    <name evidence="14" type="ORF">O6P43_004887</name>
</gene>
<evidence type="ECO:0000313" key="15">
    <source>
        <dbReference type="Proteomes" id="UP001163823"/>
    </source>
</evidence>
<keyword evidence="10 11" id="KW-0411">Iron-sulfur</keyword>
<evidence type="ECO:0000256" key="7">
    <source>
        <dbReference type="ARBA" id="ARBA00022723"/>
    </source>
</evidence>
<dbReference type="InterPro" id="IPR006058">
    <property type="entry name" value="2Fe2S_fd_BS"/>
</dbReference>
<comment type="function">
    <text evidence="1 11">Ferredoxins are iron-sulfur proteins that transfer electrons in a wide variety of metabolic reactions.</text>
</comment>
<dbReference type="NCBIfam" id="TIGR02008">
    <property type="entry name" value="fdx_plant"/>
    <property type="match status" value="1"/>
</dbReference>
<dbReference type="InterPro" id="IPR036010">
    <property type="entry name" value="2Fe-2S_ferredoxin-like_sf"/>
</dbReference>
<feature type="domain" description="2Fe-2S ferredoxin-type" evidence="13">
    <location>
        <begin position="114"/>
        <end position="205"/>
    </location>
</feature>
<evidence type="ECO:0000256" key="3">
    <source>
        <dbReference type="ARBA" id="ARBA00007874"/>
    </source>
</evidence>
<organism evidence="14 15">
    <name type="scientific">Quillaja saponaria</name>
    <name type="common">Soap bark tree</name>
    <dbReference type="NCBI Taxonomy" id="32244"/>
    <lineage>
        <taxon>Eukaryota</taxon>
        <taxon>Viridiplantae</taxon>
        <taxon>Streptophyta</taxon>
        <taxon>Embryophyta</taxon>
        <taxon>Tracheophyta</taxon>
        <taxon>Spermatophyta</taxon>
        <taxon>Magnoliopsida</taxon>
        <taxon>eudicotyledons</taxon>
        <taxon>Gunneridae</taxon>
        <taxon>Pentapetalae</taxon>
        <taxon>rosids</taxon>
        <taxon>fabids</taxon>
        <taxon>Fabales</taxon>
        <taxon>Quillajaceae</taxon>
        <taxon>Quillaja</taxon>
    </lineage>
</organism>
<keyword evidence="7 11" id="KW-0479">Metal-binding</keyword>
<dbReference type="Proteomes" id="UP001163823">
    <property type="component" value="Chromosome 3"/>
</dbReference>
<dbReference type="PANTHER" id="PTHR43112">
    <property type="entry name" value="FERREDOXIN"/>
    <property type="match status" value="1"/>
</dbReference>
<dbReference type="KEGG" id="qsa:O6P43_004887"/>
<dbReference type="EMBL" id="JARAOO010000003">
    <property type="protein sequence ID" value="KAJ7974887.1"/>
    <property type="molecule type" value="Genomic_DNA"/>
</dbReference>
<dbReference type="AlphaFoldDB" id="A0AAD7VGE0"/>
<dbReference type="GO" id="GO:0022900">
    <property type="term" value="P:electron transport chain"/>
    <property type="evidence" value="ECO:0007669"/>
    <property type="project" value="InterPro"/>
</dbReference>
<keyword evidence="12" id="KW-0732">Signal</keyword>
<dbReference type="GO" id="GO:0046872">
    <property type="term" value="F:metal ion binding"/>
    <property type="evidence" value="ECO:0007669"/>
    <property type="project" value="UniProtKB-KW"/>
</dbReference>
<comment type="similarity">
    <text evidence="3 11">Belongs to the 2Fe2S plant-type ferredoxin family.</text>
</comment>
<dbReference type="PROSITE" id="PS51085">
    <property type="entry name" value="2FE2S_FER_2"/>
    <property type="match status" value="1"/>
</dbReference>
<keyword evidence="8 11" id="KW-0249">Electron transport</keyword>
<dbReference type="InterPro" id="IPR010241">
    <property type="entry name" value="Fd_pln"/>
</dbReference>
<dbReference type="Pfam" id="PF00111">
    <property type="entry name" value="Fer2"/>
    <property type="match status" value="1"/>
</dbReference>
<evidence type="ECO:0000256" key="12">
    <source>
        <dbReference type="SAM" id="SignalP"/>
    </source>
</evidence>
<keyword evidence="15" id="KW-1185">Reference proteome</keyword>
<comment type="subcellular location">
    <subcellularLocation>
        <location evidence="2 11">Plastid</location>
        <location evidence="2 11">Chloroplast</location>
    </subcellularLocation>
</comment>
<dbReference type="CDD" id="cd00207">
    <property type="entry name" value="fer2"/>
    <property type="match status" value="1"/>
</dbReference>
<evidence type="ECO:0000256" key="5">
    <source>
        <dbReference type="ARBA" id="ARBA00022528"/>
    </source>
</evidence>
<dbReference type="GO" id="GO:0009055">
    <property type="term" value="F:electron transfer activity"/>
    <property type="evidence" value="ECO:0007669"/>
    <property type="project" value="InterPro"/>
</dbReference>
<comment type="cofactor">
    <cofactor evidence="11">
        <name>[2Fe-2S] cluster</name>
        <dbReference type="ChEBI" id="CHEBI:190135"/>
    </cofactor>
    <text evidence="11">Binds 1 [2Fe-2S] cluster.</text>
</comment>
<evidence type="ECO:0000256" key="1">
    <source>
        <dbReference type="ARBA" id="ARBA00003532"/>
    </source>
</evidence>
<feature type="chain" id="PRO_5042263912" description="Ferredoxin" evidence="12">
    <location>
        <begin position="29"/>
        <end position="208"/>
    </location>
</feature>
<evidence type="ECO:0000256" key="4">
    <source>
        <dbReference type="ARBA" id="ARBA00022448"/>
    </source>
</evidence>
<keyword evidence="6 11" id="KW-0001">2Fe-2S</keyword>
<evidence type="ECO:0000313" key="14">
    <source>
        <dbReference type="EMBL" id="KAJ7974887.1"/>
    </source>
</evidence>
<evidence type="ECO:0000256" key="10">
    <source>
        <dbReference type="ARBA" id="ARBA00023014"/>
    </source>
</evidence>